<keyword evidence="2 10" id="KW-0132">Cell division</keyword>
<dbReference type="PANTHER" id="PTHR21015:SF22">
    <property type="entry name" value="GLYCOSYLTRANSFERASE"/>
    <property type="match status" value="1"/>
</dbReference>
<evidence type="ECO:0000256" key="7">
    <source>
        <dbReference type="ARBA" id="ARBA00023136"/>
    </source>
</evidence>
<comment type="catalytic activity">
    <reaction evidence="10">
        <text>di-trans,octa-cis-undecaprenyl diphospho-N-acetyl-alpha-D-muramoyl-L-alanyl-D-glutamyl-meso-2,6-diaminopimeloyl-D-alanyl-D-alanine + UDP-N-acetyl-alpha-D-glucosamine = di-trans,octa-cis-undecaprenyl diphospho-[N-acetyl-alpha-D-glucosaminyl-(1-&gt;4)]-N-acetyl-alpha-D-muramoyl-L-alanyl-D-glutamyl-meso-2,6-diaminopimeloyl-D-alanyl-D-alanine + UDP + H(+)</text>
        <dbReference type="Rhea" id="RHEA:31227"/>
        <dbReference type="ChEBI" id="CHEBI:15378"/>
        <dbReference type="ChEBI" id="CHEBI:57705"/>
        <dbReference type="ChEBI" id="CHEBI:58223"/>
        <dbReference type="ChEBI" id="CHEBI:61387"/>
        <dbReference type="ChEBI" id="CHEBI:61388"/>
        <dbReference type="EC" id="2.4.1.227"/>
    </reaction>
</comment>
<dbReference type="CDD" id="cd03785">
    <property type="entry name" value="GT28_MurG"/>
    <property type="match status" value="1"/>
</dbReference>
<evidence type="ECO:0000256" key="1">
    <source>
        <dbReference type="ARBA" id="ARBA00022475"/>
    </source>
</evidence>
<dbReference type="InterPro" id="IPR004276">
    <property type="entry name" value="GlycoTrans_28_N"/>
</dbReference>
<gene>
    <name evidence="10" type="primary">murG</name>
    <name evidence="13" type="ORF">HPU229334_02915</name>
</gene>
<dbReference type="GO" id="GO:0071555">
    <property type="term" value="P:cell wall organization"/>
    <property type="evidence" value="ECO:0007669"/>
    <property type="project" value="UniProtKB-KW"/>
</dbReference>
<organism evidence="13 14">
    <name type="scientific">Helicobacter pullorum</name>
    <dbReference type="NCBI Taxonomy" id="35818"/>
    <lineage>
        <taxon>Bacteria</taxon>
        <taxon>Pseudomonadati</taxon>
        <taxon>Campylobacterota</taxon>
        <taxon>Epsilonproteobacteria</taxon>
        <taxon>Campylobacterales</taxon>
        <taxon>Helicobacteraceae</taxon>
        <taxon>Helicobacter</taxon>
    </lineage>
</organism>
<dbReference type="Pfam" id="PF03033">
    <property type="entry name" value="Glyco_transf_28"/>
    <property type="match status" value="1"/>
</dbReference>
<dbReference type="SUPFAM" id="SSF53756">
    <property type="entry name" value="UDP-Glycosyltransferase/glycogen phosphorylase"/>
    <property type="match status" value="1"/>
</dbReference>
<reference evidence="13 14" key="1">
    <citation type="submission" date="2014-06" db="EMBL/GenBank/DDBJ databases">
        <title>Helicobacter pullorum isolates in fresh chicken meat - phenotypic and genotypic features.</title>
        <authorList>
            <person name="Borges V."/>
            <person name="Santos A."/>
            <person name="Correia C.B."/>
            <person name="Saraiva M."/>
            <person name="Menard A."/>
            <person name="Vieira L."/>
            <person name="Sampaio D.A."/>
            <person name="Gomes J.P."/>
            <person name="Oleastro M."/>
        </authorList>
    </citation>
    <scope>NUCLEOTIDE SEQUENCE [LARGE SCALE GENOMIC DNA]</scope>
    <source>
        <strain evidence="13 14">229334/12</strain>
    </source>
</reference>
<comment type="caution">
    <text evidence="13">The sequence shown here is derived from an EMBL/GenBank/DDBJ whole genome shotgun (WGS) entry which is preliminary data.</text>
</comment>
<dbReference type="InterPro" id="IPR007235">
    <property type="entry name" value="Glyco_trans_28_C"/>
</dbReference>
<keyword evidence="4 10" id="KW-0808">Transferase</keyword>
<comment type="caution">
    <text evidence="10">Lacks conserved residue(s) required for the propagation of feature annotation.</text>
</comment>
<dbReference type="GO" id="GO:0051301">
    <property type="term" value="P:cell division"/>
    <property type="evidence" value="ECO:0007669"/>
    <property type="project" value="UniProtKB-KW"/>
</dbReference>
<dbReference type="GO" id="GO:0005975">
    <property type="term" value="P:carbohydrate metabolic process"/>
    <property type="evidence" value="ECO:0007669"/>
    <property type="project" value="InterPro"/>
</dbReference>
<keyword evidence="6 10" id="KW-0573">Peptidoglycan synthesis</keyword>
<keyword evidence="9 10" id="KW-0961">Cell wall biogenesis/degradation</keyword>
<evidence type="ECO:0000256" key="3">
    <source>
        <dbReference type="ARBA" id="ARBA00022676"/>
    </source>
</evidence>
<dbReference type="Pfam" id="PF04101">
    <property type="entry name" value="Glyco_tran_28_C"/>
    <property type="match status" value="1"/>
</dbReference>
<dbReference type="InterPro" id="IPR006009">
    <property type="entry name" value="GlcNAc_MurG"/>
</dbReference>
<evidence type="ECO:0000256" key="4">
    <source>
        <dbReference type="ARBA" id="ARBA00022679"/>
    </source>
</evidence>
<dbReference type="Proteomes" id="UP000037997">
    <property type="component" value="Unassembled WGS sequence"/>
</dbReference>
<evidence type="ECO:0000313" key="13">
    <source>
        <dbReference type="EMBL" id="KPH56362.1"/>
    </source>
</evidence>
<proteinExistence type="inferred from homology"/>
<dbReference type="EMBL" id="JNOC01000016">
    <property type="protein sequence ID" value="KPH56362.1"/>
    <property type="molecule type" value="Genomic_DNA"/>
</dbReference>
<evidence type="ECO:0000256" key="5">
    <source>
        <dbReference type="ARBA" id="ARBA00022960"/>
    </source>
</evidence>
<dbReference type="HAMAP" id="MF_00033">
    <property type="entry name" value="MurG"/>
    <property type="match status" value="1"/>
</dbReference>
<keyword evidence="7 10" id="KW-0472">Membrane</keyword>
<accession>A0A0N1E9P7</accession>
<evidence type="ECO:0000256" key="8">
    <source>
        <dbReference type="ARBA" id="ARBA00023306"/>
    </source>
</evidence>
<dbReference type="STRING" id="35818.HPU229336_07675"/>
<keyword evidence="8 10" id="KW-0131">Cell cycle</keyword>
<evidence type="ECO:0000256" key="6">
    <source>
        <dbReference type="ARBA" id="ARBA00022984"/>
    </source>
</evidence>
<dbReference type="AlphaFoldDB" id="A0A0N1E9P7"/>
<dbReference type="GO" id="GO:0008360">
    <property type="term" value="P:regulation of cell shape"/>
    <property type="evidence" value="ECO:0007669"/>
    <property type="project" value="UniProtKB-KW"/>
</dbReference>
<dbReference type="EC" id="2.4.1.227" evidence="10"/>
<name>A0A0N1E9P7_9HELI</name>
<keyword evidence="3 10" id="KW-0328">Glycosyltransferase</keyword>
<dbReference type="GO" id="GO:0050511">
    <property type="term" value="F:undecaprenyldiphospho-muramoylpentapeptide beta-N-acetylglucosaminyltransferase activity"/>
    <property type="evidence" value="ECO:0007669"/>
    <property type="project" value="UniProtKB-UniRule"/>
</dbReference>
<dbReference type="GO" id="GO:0005886">
    <property type="term" value="C:plasma membrane"/>
    <property type="evidence" value="ECO:0007669"/>
    <property type="project" value="UniProtKB-SubCell"/>
</dbReference>
<keyword evidence="5 10" id="KW-0133">Cell shape</keyword>
<evidence type="ECO:0000259" key="12">
    <source>
        <dbReference type="Pfam" id="PF04101"/>
    </source>
</evidence>
<dbReference type="Gene3D" id="3.40.50.2000">
    <property type="entry name" value="Glycogen Phosphorylase B"/>
    <property type="match status" value="2"/>
</dbReference>
<evidence type="ECO:0000256" key="9">
    <source>
        <dbReference type="ARBA" id="ARBA00023316"/>
    </source>
</evidence>
<dbReference type="PATRIC" id="fig|35818.11.peg.573"/>
<evidence type="ECO:0000256" key="10">
    <source>
        <dbReference type="HAMAP-Rule" id="MF_00033"/>
    </source>
</evidence>
<dbReference type="GO" id="GO:0009252">
    <property type="term" value="P:peptidoglycan biosynthetic process"/>
    <property type="evidence" value="ECO:0007669"/>
    <property type="project" value="UniProtKB-UniRule"/>
</dbReference>
<comment type="subcellular location">
    <subcellularLocation>
        <location evidence="10">Cell membrane</location>
        <topology evidence="10">Peripheral membrane protein</topology>
        <orientation evidence="10">Cytoplasmic side</orientation>
    </subcellularLocation>
</comment>
<dbReference type="UniPathway" id="UPA00219"/>
<keyword evidence="1 10" id="KW-1003">Cell membrane</keyword>
<feature type="binding site" evidence="10">
    <location>
        <position position="292"/>
    </location>
    <ligand>
        <name>UDP-N-acetyl-alpha-D-glucosamine</name>
        <dbReference type="ChEBI" id="CHEBI:57705"/>
    </ligand>
</feature>
<sequence length="359" mass="40871">MKVVITGGGTGGHLSVAKAFLEEFDKRGYECIFVGSMGGQDRVYFGDDNRFAKKYFLQTKGVVNQRILGKISSLFQHFKAFIEALKILKQEKVDFVLSVGGYSAAPAAFGAVFLRLPLIIHEQNARIGRLNNLLKPYAAVFFSSYLETSPIKFYPVRKEFFEYSRVREKVDKILFIGGSQGARAINNFALSMAMDLQKRGIKIFHQCGKNDFQRVLEEYHKLPLKIKILETMEDLKGDFDVLLFDFSKNMPKIFEACDFAVSRAGASSLWELCANGIVTLFVPYPYAAGNHQYFNAKFLEDKELGFLCEEKDLYCDVLWNILELLTQRTLSKMSRELQRETHIGATGQMVDCILERIKK</sequence>
<feature type="domain" description="Glycosyl transferase family 28 C-terminal" evidence="12">
    <location>
        <begin position="173"/>
        <end position="337"/>
    </location>
</feature>
<evidence type="ECO:0000313" key="14">
    <source>
        <dbReference type="Proteomes" id="UP000037997"/>
    </source>
</evidence>
<feature type="binding site" evidence="10">
    <location>
        <position position="179"/>
    </location>
    <ligand>
        <name>UDP-N-acetyl-alpha-D-glucosamine</name>
        <dbReference type="ChEBI" id="CHEBI:57705"/>
    </ligand>
</feature>
<comment type="function">
    <text evidence="10">Cell wall formation. Catalyzes the transfer of a GlcNAc subunit on undecaprenyl-pyrophosphoryl-MurNAc-pentapeptide (lipid intermediate I) to form undecaprenyl-pyrophosphoryl-MurNAc-(pentapeptide)GlcNAc (lipid intermediate II).</text>
</comment>
<protein>
    <recommendedName>
        <fullName evidence="10">UDP-N-acetylglucosamine--N-acetylmuramyl-(pentapeptide) pyrophosphoryl-undecaprenol N-acetylglucosamine transferase</fullName>
        <ecNumber evidence="10">2.4.1.227</ecNumber>
    </recommendedName>
    <alternativeName>
        <fullName evidence="10">Undecaprenyl-PP-MurNAc-pentapeptide-UDPGlcNAc GlcNAc transferase</fullName>
    </alternativeName>
</protein>
<evidence type="ECO:0000256" key="2">
    <source>
        <dbReference type="ARBA" id="ARBA00022618"/>
    </source>
</evidence>
<feature type="binding site" evidence="10">
    <location>
        <begin position="10"/>
        <end position="12"/>
    </location>
    <ligand>
        <name>UDP-N-acetyl-alpha-D-glucosamine</name>
        <dbReference type="ChEBI" id="CHEBI:57705"/>
    </ligand>
</feature>
<feature type="binding site" evidence="10">
    <location>
        <position position="124"/>
    </location>
    <ligand>
        <name>UDP-N-acetyl-alpha-D-glucosamine</name>
        <dbReference type="ChEBI" id="CHEBI:57705"/>
    </ligand>
</feature>
<dbReference type="PANTHER" id="PTHR21015">
    <property type="entry name" value="UDP-N-ACETYLGLUCOSAMINE--N-ACETYLMURAMYL-(PENTAPEPTIDE) PYROPHOSPHORYL-UNDECAPRENOL N-ACETYLGLUCOSAMINE TRANSFERASE 1"/>
    <property type="match status" value="1"/>
</dbReference>
<feature type="binding site" evidence="10">
    <location>
        <position position="157"/>
    </location>
    <ligand>
        <name>UDP-N-acetyl-alpha-D-glucosamine</name>
        <dbReference type="ChEBI" id="CHEBI:57705"/>
    </ligand>
</feature>
<evidence type="ECO:0000259" key="11">
    <source>
        <dbReference type="Pfam" id="PF03033"/>
    </source>
</evidence>
<comment type="pathway">
    <text evidence="10">Cell wall biogenesis; peptidoglycan biosynthesis.</text>
</comment>
<feature type="domain" description="Glycosyltransferase family 28 N-terminal" evidence="11">
    <location>
        <begin position="3"/>
        <end position="139"/>
    </location>
</feature>
<dbReference type="RefSeq" id="WP_054197678.1">
    <property type="nucleotide sequence ID" value="NZ_JNOC01000016.1"/>
</dbReference>
<dbReference type="GO" id="GO:0051991">
    <property type="term" value="F:UDP-N-acetyl-D-glucosamine:N-acetylmuramoyl-L-alanyl-D-glutamyl-meso-2,6-diaminopimelyl-D-alanyl-D-alanine-diphosphoundecaprenol 4-beta-N-acetylglucosaminlytransferase activity"/>
    <property type="evidence" value="ECO:0007669"/>
    <property type="project" value="RHEA"/>
</dbReference>
<comment type="similarity">
    <text evidence="10">Belongs to the glycosyltransferase 28 family. MurG subfamily.</text>
</comment>